<dbReference type="SUPFAM" id="SSF46785">
    <property type="entry name" value="Winged helix' DNA-binding domain"/>
    <property type="match status" value="1"/>
</dbReference>
<evidence type="ECO:0000256" key="1">
    <source>
        <dbReference type="SAM" id="MobiDB-lite"/>
    </source>
</evidence>
<feature type="region of interest" description="Disordered" evidence="1">
    <location>
        <begin position="55"/>
        <end position="177"/>
    </location>
</feature>
<evidence type="ECO:0000313" key="4">
    <source>
        <dbReference type="Proteomes" id="UP000001903"/>
    </source>
</evidence>
<dbReference type="Gene3D" id="1.10.10.10">
    <property type="entry name" value="Winged helix-like DNA-binding domain superfamily/Winged helix DNA-binding domain"/>
    <property type="match status" value="1"/>
</dbReference>
<dbReference type="CDD" id="cd00093">
    <property type="entry name" value="HTH_XRE"/>
    <property type="match status" value="1"/>
</dbReference>
<keyword evidence="4" id="KW-1185">Reference proteome</keyword>
<reference evidence="3 4" key="1">
    <citation type="journal article" date="2010" name="Stand. Genomic Sci.">
        <title>Complete genome sequence of Haloterrigena turkmenica type strain (4k).</title>
        <authorList>
            <person name="Saunders E."/>
            <person name="Tindall B.J."/>
            <person name="Fahnrich R."/>
            <person name="Lapidus A."/>
            <person name="Copeland A."/>
            <person name="Del Rio T.G."/>
            <person name="Lucas S."/>
            <person name="Chen F."/>
            <person name="Tice H."/>
            <person name="Cheng J.F."/>
            <person name="Han C."/>
            <person name="Detter J.C."/>
            <person name="Bruce D."/>
            <person name="Goodwin L."/>
            <person name="Chain P."/>
            <person name="Pitluck S."/>
            <person name="Pati A."/>
            <person name="Ivanova N."/>
            <person name="Mavromatis K."/>
            <person name="Chen A."/>
            <person name="Palaniappan K."/>
            <person name="Land M."/>
            <person name="Hauser L."/>
            <person name="Chang Y.J."/>
            <person name="Jeffries C.D."/>
            <person name="Brettin T."/>
            <person name="Rohde M."/>
            <person name="Goker M."/>
            <person name="Bristow J."/>
            <person name="Eisen J.A."/>
            <person name="Markowitz V."/>
            <person name="Hugenholtz P."/>
            <person name="Klenk H.P."/>
            <person name="Kyrpides N.C."/>
        </authorList>
    </citation>
    <scope>NUCLEOTIDE SEQUENCE [LARGE SCALE GENOMIC DNA]</scope>
    <source>
        <strain evidence="4">ATCC 51198 / DSM 5511 / JCM 9101 / NCIMB 13204 / VKM B-1734 / 4k</strain>
    </source>
</reference>
<sequence length="393" mass="40796">MGETTDSNATLDIEQNAPRAIIHKKILDHAEANPGESMEAIADAVSGATTATVERVLEEYGDPAADTGDDLAADTADESSTTETGMSEAEAATSDAESNDAELSAGGADPPSAATDGDRGVSDSDCAVADGGATSESADVGMAGNSPAEGPVPAEQDADRDGDTDVSLDRSALTEKQHETLRAIYHHPDATQAELADRLGVSSPTISQRVNSIDGFDWSDRDALVAPLFDSGDGEEEERMPHADDTDNGADSSERDGDMGTVGDATDESRDEPSDRARRRTDPSASRSDRAPADAADRTDEGAQLAELADRLDELTDRLAAVERGLEGREDGTAGREGGTAPSVLADPELAHKIVHACLHSDRISEEEELRLLRDVTAAGSAAGRDGNATNSV</sequence>
<feature type="compositionally biased region" description="Acidic residues" evidence="1">
    <location>
        <begin position="67"/>
        <end position="77"/>
    </location>
</feature>
<feature type="compositionally biased region" description="Basic and acidic residues" evidence="1">
    <location>
        <begin position="267"/>
        <end position="301"/>
    </location>
</feature>
<evidence type="ECO:0000259" key="2">
    <source>
        <dbReference type="Pfam" id="PF12802"/>
    </source>
</evidence>
<dbReference type="InterPro" id="IPR036390">
    <property type="entry name" value="WH_DNA-bd_sf"/>
</dbReference>
<dbReference type="Proteomes" id="UP000001903">
    <property type="component" value="Chromosome"/>
</dbReference>
<dbReference type="GO" id="GO:0003700">
    <property type="term" value="F:DNA-binding transcription factor activity"/>
    <property type="evidence" value="ECO:0007669"/>
    <property type="project" value="InterPro"/>
</dbReference>
<feature type="domain" description="HTH marR-type" evidence="2">
    <location>
        <begin position="173"/>
        <end position="212"/>
    </location>
</feature>
<feature type="region of interest" description="Disordered" evidence="1">
    <location>
        <begin position="322"/>
        <end position="343"/>
    </location>
</feature>
<dbReference type="RefSeq" id="WP_012942408.1">
    <property type="nucleotide sequence ID" value="NC_013743.1"/>
</dbReference>
<feature type="compositionally biased region" description="Low complexity" evidence="1">
    <location>
        <begin position="87"/>
        <end position="96"/>
    </location>
</feature>
<organism evidence="3 4">
    <name type="scientific">Haloterrigena turkmenica (strain ATCC 51198 / DSM 5511 / JCM 9101 / NCIMB 13204 / VKM B-1734 / 4k)</name>
    <name type="common">Halococcus turkmenicus</name>
    <dbReference type="NCBI Taxonomy" id="543526"/>
    <lineage>
        <taxon>Archaea</taxon>
        <taxon>Methanobacteriati</taxon>
        <taxon>Methanobacteriota</taxon>
        <taxon>Stenosarchaea group</taxon>
        <taxon>Halobacteria</taxon>
        <taxon>Halobacteriales</taxon>
        <taxon>Natrialbaceae</taxon>
        <taxon>Haloterrigena</taxon>
    </lineage>
</organism>
<gene>
    <name evidence="3" type="ordered locus">Htur_1211</name>
</gene>
<dbReference type="EMBL" id="CP001860">
    <property type="protein sequence ID" value="ADB60102.1"/>
    <property type="molecule type" value="Genomic_DNA"/>
</dbReference>
<proteinExistence type="predicted"/>
<dbReference type="InterPro" id="IPR001387">
    <property type="entry name" value="Cro/C1-type_HTH"/>
</dbReference>
<accession>D2RP68</accession>
<protein>
    <recommendedName>
        <fullName evidence="2">HTH marR-type domain-containing protein</fullName>
    </recommendedName>
</protein>
<dbReference type="AlphaFoldDB" id="D2RP68"/>
<dbReference type="InterPro" id="IPR036388">
    <property type="entry name" value="WH-like_DNA-bd_sf"/>
</dbReference>
<dbReference type="eggNOG" id="arCOG02611">
    <property type="taxonomic scope" value="Archaea"/>
</dbReference>
<dbReference type="KEGG" id="htu:Htur_1211"/>
<feature type="compositionally biased region" description="Basic and acidic residues" evidence="1">
    <location>
        <begin position="322"/>
        <end position="334"/>
    </location>
</feature>
<feature type="region of interest" description="Disordered" evidence="1">
    <location>
        <begin position="227"/>
        <end position="304"/>
    </location>
</feature>
<dbReference type="GeneID" id="8741800"/>
<dbReference type="HOGENOM" id="CLU_751444_0_0_2"/>
<name>D2RP68_HALTV</name>
<dbReference type="InterPro" id="IPR000835">
    <property type="entry name" value="HTH_MarR-typ"/>
</dbReference>
<dbReference type="Pfam" id="PF12802">
    <property type="entry name" value="MarR_2"/>
    <property type="match status" value="1"/>
</dbReference>
<evidence type="ECO:0000313" key="3">
    <source>
        <dbReference type="EMBL" id="ADB60102.1"/>
    </source>
</evidence>